<organism evidence="1 2">
    <name type="scientific">Papaver somniferum</name>
    <name type="common">Opium poppy</name>
    <dbReference type="NCBI Taxonomy" id="3469"/>
    <lineage>
        <taxon>Eukaryota</taxon>
        <taxon>Viridiplantae</taxon>
        <taxon>Streptophyta</taxon>
        <taxon>Embryophyta</taxon>
        <taxon>Tracheophyta</taxon>
        <taxon>Spermatophyta</taxon>
        <taxon>Magnoliopsida</taxon>
        <taxon>Ranunculales</taxon>
        <taxon>Papaveraceae</taxon>
        <taxon>Papaveroideae</taxon>
        <taxon>Papaver</taxon>
    </lineage>
</organism>
<name>A0A4Y7K349_PAPSO</name>
<dbReference type="EMBL" id="CM010720">
    <property type="protein sequence ID" value="RZC66681.1"/>
    <property type="molecule type" value="Genomic_DNA"/>
</dbReference>
<evidence type="ECO:0000313" key="1">
    <source>
        <dbReference type="EMBL" id="RZC66681.1"/>
    </source>
</evidence>
<proteinExistence type="predicted"/>
<dbReference type="AlphaFoldDB" id="A0A4Y7K349"/>
<reference evidence="1 2" key="1">
    <citation type="journal article" date="2018" name="Science">
        <title>The opium poppy genome and morphinan production.</title>
        <authorList>
            <person name="Guo L."/>
            <person name="Winzer T."/>
            <person name="Yang X."/>
            <person name="Li Y."/>
            <person name="Ning Z."/>
            <person name="He Z."/>
            <person name="Teodor R."/>
            <person name="Lu Y."/>
            <person name="Bowser T.A."/>
            <person name="Graham I.A."/>
            <person name="Ye K."/>
        </authorList>
    </citation>
    <scope>NUCLEOTIDE SEQUENCE [LARGE SCALE GENOMIC DNA]</scope>
    <source>
        <strain evidence="2">cv. HN1</strain>
        <tissue evidence="1">Leaves</tissue>
    </source>
</reference>
<gene>
    <name evidence="1" type="ORF">C5167_010371</name>
</gene>
<dbReference type="Proteomes" id="UP000316621">
    <property type="component" value="Chromosome 6"/>
</dbReference>
<dbReference type="Gramene" id="RZC66681">
    <property type="protein sequence ID" value="RZC66681"/>
    <property type="gene ID" value="C5167_010371"/>
</dbReference>
<protein>
    <submittedName>
        <fullName evidence="1">Uncharacterized protein</fullName>
    </submittedName>
</protein>
<accession>A0A4Y7K349</accession>
<keyword evidence="2" id="KW-1185">Reference proteome</keyword>
<sequence length="115" mass="13112">MALLVGKATGKFELLDGYSLEIEIDSLSISDFRLAFDSESVTRRHRNMPGLGDAGIQMTKGSYRWYWCGYAVNVEKKMKMIDGCAEKDYRNPKSNLQLAERLQGMYGLELQLQLH</sequence>
<evidence type="ECO:0000313" key="2">
    <source>
        <dbReference type="Proteomes" id="UP000316621"/>
    </source>
</evidence>